<evidence type="ECO:0000313" key="3">
    <source>
        <dbReference type="Proteomes" id="UP000030746"/>
    </source>
</evidence>
<name>V4AFC5_LOTGI</name>
<keyword evidence="3" id="KW-1185">Reference proteome</keyword>
<dbReference type="AlphaFoldDB" id="V4AFC5"/>
<dbReference type="KEGG" id="lgi:LOTGIDRAFT_233318"/>
<accession>V4AFC5</accession>
<proteinExistence type="predicted"/>
<feature type="transmembrane region" description="Helical" evidence="1">
    <location>
        <begin position="12"/>
        <end position="35"/>
    </location>
</feature>
<dbReference type="RefSeq" id="XP_009057367.1">
    <property type="nucleotide sequence ID" value="XM_009059119.1"/>
</dbReference>
<dbReference type="HOGENOM" id="CLU_022634_0_0_1"/>
<keyword evidence="1" id="KW-0472">Membrane</keyword>
<keyword evidence="1" id="KW-0812">Transmembrane</keyword>
<protein>
    <submittedName>
        <fullName evidence="2">Uncharacterized protein</fullName>
    </submittedName>
</protein>
<dbReference type="OrthoDB" id="2134446at2759"/>
<evidence type="ECO:0000256" key="1">
    <source>
        <dbReference type="SAM" id="Phobius"/>
    </source>
</evidence>
<dbReference type="CTD" id="20249226"/>
<dbReference type="GeneID" id="20249226"/>
<gene>
    <name evidence="2" type="ORF">LOTGIDRAFT_233318</name>
</gene>
<organism evidence="2 3">
    <name type="scientific">Lottia gigantea</name>
    <name type="common">Giant owl limpet</name>
    <dbReference type="NCBI Taxonomy" id="225164"/>
    <lineage>
        <taxon>Eukaryota</taxon>
        <taxon>Metazoa</taxon>
        <taxon>Spiralia</taxon>
        <taxon>Lophotrochozoa</taxon>
        <taxon>Mollusca</taxon>
        <taxon>Gastropoda</taxon>
        <taxon>Patellogastropoda</taxon>
        <taxon>Lottioidea</taxon>
        <taxon>Lottiidae</taxon>
        <taxon>Lottia</taxon>
    </lineage>
</organism>
<reference evidence="2 3" key="1">
    <citation type="journal article" date="2013" name="Nature">
        <title>Insights into bilaterian evolution from three spiralian genomes.</title>
        <authorList>
            <person name="Simakov O."/>
            <person name="Marletaz F."/>
            <person name="Cho S.J."/>
            <person name="Edsinger-Gonzales E."/>
            <person name="Havlak P."/>
            <person name="Hellsten U."/>
            <person name="Kuo D.H."/>
            <person name="Larsson T."/>
            <person name="Lv J."/>
            <person name="Arendt D."/>
            <person name="Savage R."/>
            <person name="Osoegawa K."/>
            <person name="de Jong P."/>
            <person name="Grimwood J."/>
            <person name="Chapman J.A."/>
            <person name="Shapiro H."/>
            <person name="Aerts A."/>
            <person name="Otillar R.P."/>
            <person name="Terry A.Y."/>
            <person name="Boore J.L."/>
            <person name="Grigoriev I.V."/>
            <person name="Lindberg D.R."/>
            <person name="Seaver E.C."/>
            <person name="Weisblat D.A."/>
            <person name="Putnam N.H."/>
            <person name="Rokhsar D.S."/>
        </authorList>
    </citation>
    <scope>NUCLEOTIDE SEQUENCE [LARGE SCALE GENOMIC DNA]</scope>
</reference>
<dbReference type="EMBL" id="KB202163">
    <property type="protein sequence ID" value="ESO92066.1"/>
    <property type="molecule type" value="Genomic_DNA"/>
</dbReference>
<sequence>MIVTEEIVLTSLVLGVLSIITCLALGIGIACYLYYSKMSKIERRWSYSSRGSKEEKIDPKIFTHTSFVPQNVKADPRRPSIAVTELDKDTSVMTLGVGTLRQVTLSLLQDVIINLYNIRIKLDSKNQKFKSGDELAMTTASDIKAVHDQLRKRLTVVFKQDPNKIELFSNIGQNILTANSIRQILDAMFRVCRLARGIVREWKVEHEIFIGTVPEDGTGYINFTVEDNLNKMSITWDDQKFAPVFLDTVSLMLQALRDERRQPTPTEYLAIHLAYNSIANGKQLTSKSHRPLGSPGFRPHTQTYMSLTDPGDGHVLGTTRFNDWMTGAIVHVEHLERPGNLPRQQIESYRVPSLQDFSRVRLHVGSAAPNTYFVGRHMKDSGDFDNDFLKVVHMTSATASAAFGQGGAECKVAMEGLKTSEAVRYMRALRCHVHRNRLSQFLSAAWNLNQTVIDDYEKETPVKLTERIDIALRAIEITCIGGFDKVTWDGASDSYPSKCIMYQLTFEEALSIVHAAHLRGLVTYFSAGFKFDEIKHAVYSGTDGIGIGGAQVLRFMDHETGMHGPYMEENIPRILSERDAAANSIRGRGVHLLARMDTMFFEGSITREEDAQREQLYTVLQKIDEQGIQEVIKQSERIVNLPVENSLPLIGSARRLVATKWPLLRSITSEDETSEWSSFVNRLRSLLDRGLESTIEEEYDGEPWLTFRMKYRERLQSKNIITRQGSFTHCYRTF</sequence>
<evidence type="ECO:0000313" key="2">
    <source>
        <dbReference type="EMBL" id="ESO92066.1"/>
    </source>
</evidence>
<keyword evidence="1" id="KW-1133">Transmembrane helix</keyword>
<dbReference type="Proteomes" id="UP000030746">
    <property type="component" value="Unassembled WGS sequence"/>
</dbReference>
<dbReference type="OMA" id="AKTHICK"/>